<dbReference type="VEuPathDB" id="FungiDB:YALI1_E41480g"/>
<proteinExistence type="predicted"/>
<dbReference type="AlphaFoldDB" id="A0A1D8NL92"/>
<organism evidence="2 3">
    <name type="scientific">Yarrowia lipolytica</name>
    <name type="common">Candida lipolytica</name>
    <dbReference type="NCBI Taxonomy" id="4952"/>
    <lineage>
        <taxon>Eukaryota</taxon>
        <taxon>Fungi</taxon>
        <taxon>Dikarya</taxon>
        <taxon>Ascomycota</taxon>
        <taxon>Saccharomycotina</taxon>
        <taxon>Dipodascomycetes</taxon>
        <taxon>Dipodascales</taxon>
        <taxon>Dipodascales incertae sedis</taxon>
        <taxon>Yarrowia</taxon>
    </lineage>
</organism>
<dbReference type="EMBL" id="CP017557">
    <property type="protein sequence ID" value="AOW06409.1"/>
    <property type="molecule type" value="Genomic_DNA"/>
</dbReference>
<dbReference type="GeneID" id="94583793"/>
<accession>A0A1D8NL92</accession>
<name>A0A1D8NL92_YARLL</name>
<sequence length="181" mass="19969">MVSTSNSTCRRAGSPLKPLDRSEATAEVQYRVFGHLAVTCQQQRERRQATGPGGPTKAMTVVSPGYLDPFLHQSGDLSCFLFTVYYKYTNSRFSKLRGCQATALCLAGKQESYARATYGTLPGRTKHDVGYHLFRNVVEIKLTRPLAKATSFCYVIDTGPLQDMQKSQGSIIADLCALMVQ</sequence>
<evidence type="ECO:0000313" key="3">
    <source>
        <dbReference type="Proteomes" id="UP000182444"/>
    </source>
</evidence>
<dbReference type="RefSeq" id="XP_068139296.1">
    <property type="nucleotide sequence ID" value="XM_068283195.1"/>
</dbReference>
<reference evidence="2 3" key="1">
    <citation type="journal article" date="2016" name="PLoS ONE">
        <title>Sequence Assembly of Yarrowia lipolytica Strain W29/CLIB89 Shows Transposable Element Diversity.</title>
        <authorList>
            <person name="Magnan C."/>
            <person name="Yu J."/>
            <person name="Chang I."/>
            <person name="Jahn E."/>
            <person name="Kanomata Y."/>
            <person name="Wu J."/>
            <person name="Zeller M."/>
            <person name="Oakes M."/>
            <person name="Baldi P."/>
            <person name="Sandmeyer S."/>
        </authorList>
    </citation>
    <scope>NUCLEOTIDE SEQUENCE [LARGE SCALE GENOMIC DNA]</scope>
    <source>
        <strain evidence="3">CLIB89(W29)</strain>
    </source>
</reference>
<feature type="region of interest" description="Disordered" evidence="1">
    <location>
        <begin position="1"/>
        <end position="20"/>
    </location>
</feature>
<protein>
    <submittedName>
        <fullName evidence="2">Uncharacterized protein</fullName>
    </submittedName>
</protein>
<evidence type="ECO:0000313" key="2">
    <source>
        <dbReference type="EMBL" id="AOW06409.1"/>
    </source>
</evidence>
<dbReference type="Proteomes" id="UP000182444">
    <property type="component" value="Chromosome 1E"/>
</dbReference>
<gene>
    <name evidence="2" type="ORF">YALI1_E41480g</name>
</gene>
<evidence type="ECO:0000256" key="1">
    <source>
        <dbReference type="SAM" id="MobiDB-lite"/>
    </source>
</evidence>